<dbReference type="InterPro" id="IPR011032">
    <property type="entry name" value="GroES-like_sf"/>
</dbReference>
<dbReference type="GO" id="GO:0044183">
    <property type="term" value="F:protein folding chaperone"/>
    <property type="evidence" value="ECO:0007669"/>
    <property type="project" value="InterPro"/>
</dbReference>
<dbReference type="Gene3D" id="2.30.33.40">
    <property type="entry name" value="GroES chaperonin"/>
    <property type="match status" value="1"/>
</dbReference>
<dbReference type="PRINTS" id="PR00297">
    <property type="entry name" value="CHAPERONIN10"/>
</dbReference>
<comment type="caution">
    <text evidence="2">The sequence shown here is derived from an EMBL/GenBank/DDBJ whole genome shotgun (WGS) entry which is preliminary data.</text>
</comment>
<evidence type="ECO:0000313" key="2">
    <source>
        <dbReference type="EMBL" id="KKN46578.1"/>
    </source>
</evidence>
<dbReference type="SUPFAM" id="SSF50129">
    <property type="entry name" value="GroES-like"/>
    <property type="match status" value="1"/>
</dbReference>
<reference evidence="2" key="1">
    <citation type="journal article" date="2015" name="Nature">
        <title>Complex archaea that bridge the gap between prokaryotes and eukaryotes.</title>
        <authorList>
            <person name="Spang A."/>
            <person name="Saw J.H."/>
            <person name="Jorgensen S.L."/>
            <person name="Zaremba-Niedzwiedzka K."/>
            <person name="Martijn J."/>
            <person name="Lind A.E."/>
            <person name="van Eijk R."/>
            <person name="Schleper C."/>
            <person name="Guy L."/>
            <person name="Ettema T.J."/>
        </authorList>
    </citation>
    <scope>NUCLEOTIDE SEQUENCE</scope>
</reference>
<name>A0A0F9TYU1_9ZZZZ</name>
<keyword evidence="1" id="KW-0143">Chaperone</keyword>
<organism evidence="2">
    <name type="scientific">marine sediment metagenome</name>
    <dbReference type="NCBI Taxonomy" id="412755"/>
    <lineage>
        <taxon>unclassified sequences</taxon>
        <taxon>metagenomes</taxon>
        <taxon>ecological metagenomes</taxon>
    </lineage>
</organism>
<dbReference type="InterPro" id="IPR037124">
    <property type="entry name" value="Chaperonin_GroES_sf"/>
</dbReference>
<dbReference type="CDD" id="cd00320">
    <property type="entry name" value="cpn10"/>
    <property type="match status" value="1"/>
</dbReference>
<proteinExistence type="predicted"/>
<sequence length="109" mass="11987">MLYDKTRYDPKLMTPKNNVLPWGSKVAIIRDEVPEISSIIITPDTVHKEKALSGTVAAVGPEVKYLHPGDYVVFGSYSGTNITCDGIEYNVMKEEDVQAVVVSNEVENG</sequence>
<dbReference type="GO" id="GO:0005524">
    <property type="term" value="F:ATP binding"/>
    <property type="evidence" value="ECO:0007669"/>
    <property type="project" value="InterPro"/>
</dbReference>
<dbReference type="EMBL" id="LAZR01001323">
    <property type="protein sequence ID" value="KKN46578.1"/>
    <property type="molecule type" value="Genomic_DNA"/>
</dbReference>
<evidence type="ECO:0000256" key="1">
    <source>
        <dbReference type="ARBA" id="ARBA00023186"/>
    </source>
</evidence>
<protein>
    <recommendedName>
        <fullName evidence="3">10 kDa chaperonin</fullName>
    </recommendedName>
</protein>
<evidence type="ECO:0008006" key="3">
    <source>
        <dbReference type="Google" id="ProtNLM"/>
    </source>
</evidence>
<accession>A0A0F9TYU1</accession>
<dbReference type="AlphaFoldDB" id="A0A0F9TYU1"/>
<dbReference type="SMART" id="SM00883">
    <property type="entry name" value="Cpn10"/>
    <property type="match status" value="1"/>
</dbReference>
<gene>
    <name evidence="2" type="ORF">LCGC14_0671740</name>
</gene>
<dbReference type="Pfam" id="PF00166">
    <property type="entry name" value="Cpn10"/>
    <property type="match status" value="1"/>
</dbReference>
<dbReference type="InterPro" id="IPR020818">
    <property type="entry name" value="Chaperonin_GroES"/>
</dbReference>